<feature type="transmembrane region" description="Helical" evidence="1">
    <location>
        <begin position="34"/>
        <end position="54"/>
    </location>
</feature>
<keyword evidence="1" id="KW-1133">Transmembrane helix</keyword>
<gene>
    <name evidence="2" type="primary">ycf1</name>
</gene>
<feature type="transmembrane region" description="Helical" evidence="1">
    <location>
        <begin position="168"/>
        <end position="185"/>
    </location>
</feature>
<dbReference type="EMBL" id="MH591091">
    <property type="protein sequence ID" value="AYC64187.1"/>
    <property type="molecule type" value="Genomic_DNA"/>
</dbReference>
<feature type="transmembrane region" description="Helical" evidence="1">
    <location>
        <begin position="102"/>
        <end position="121"/>
    </location>
</feature>
<keyword evidence="1" id="KW-0472">Membrane</keyword>
<feature type="transmembrane region" description="Helical" evidence="1">
    <location>
        <begin position="248"/>
        <end position="269"/>
    </location>
</feature>
<feature type="transmembrane region" description="Helical" evidence="1">
    <location>
        <begin position="281"/>
        <end position="301"/>
    </location>
</feature>
<keyword evidence="2" id="KW-0150">Chloroplast</keyword>
<accession>A0A3S7SXM7</accession>
<feature type="transmembrane region" description="Helical" evidence="1">
    <location>
        <begin position="197"/>
        <end position="221"/>
    </location>
</feature>
<evidence type="ECO:0000313" key="2">
    <source>
        <dbReference type="EMBL" id="AYC64187.1"/>
    </source>
</evidence>
<feature type="transmembrane region" description="Helical" evidence="1">
    <location>
        <begin position="133"/>
        <end position="162"/>
    </location>
</feature>
<evidence type="ECO:0008006" key="3">
    <source>
        <dbReference type="Google" id="ProtNLM"/>
    </source>
</evidence>
<keyword evidence="2" id="KW-0934">Plastid</keyword>
<protein>
    <recommendedName>
        <fullName evidence="3">Ycf1</fullName>
    </recommendedName>
</protein>
<evidence type="ECO:0000256" key="1">
    <source>
        <dbReference type="SAM" id="Phobius"/>
    </source>
</evidence>
<organism evidence="2">
    <name type="scientific">Pseudobryopsis hainanensis</name>
    <dbReference type="NCBI Taxonomy" id="2320808"/>
    <lineage>
        <taxon>Eukaryota</taxon>
        <taxon>Viridiplantae</taxon>
        <taxon>Chlorophyta</taxon>
        <taxon>core chlorophytes</taxon>
        <taxon>Ulvophyceae</taxon>
        <taxon>TCBD clade</taxon>
        <taxon>Bryopsidales</taxon>
        <taxon>Bryopsidineae</taxon>
        <taxon>Pseudobryopsidaceae</taxon>
        <taxon>Pseudobryopsis</taxon>
    </lineage>
</organism>
<proteinExistence type="predicted"/>
<dbReference type="AlphaFoldDB" id="A0A3S7SXM7"/>
<name>A0A3S7SXM7_9CHLO</name>
<sequence>MSVSQEIKNYVDFLSEFGNQESNSYLSSFLGYNLFYLFGWIKTGFIWLISFSWLRDFCQLPVDVVSWSTTIFSETFLPHNSVSAALNYEAALTDSGTHGFHGLINGFFLSLPCSAVSLLWLRQLVVQGIPAGIVSAAGIIIGHTGLFVCTALGFRFLVFTWFSLEPGSYFLGIALLLWVVYRMTHTPIKRLKWQDQSTLIGVFLSSAALVWTDQIGLFGYLNNLTLSSHVSVFSIGATESTWGVFRDVLTLILGQCLGFLFFGWLCLVLGRSLVGTWVPSYSRWVQIFNFASLTFVIAFTLTSFPHYSLDYLFFSPLGFSSTDGCLSPLQLQTTLRDVSRGRLGECSSHTSLDVDVAPFDRGSYSTGSEIELTFEDLNYQGEYIWRSRNDRLASGSGGVVNKFMSKFLPKSTSSEALMELDQSFQARPYETAQNLFSPTQWDRFEGFTERFLEDYGIDSDESIPSRGGENGEPFSAFSELVKYGFDTFASLDEIASDEFEEALGKKIKLKYYANPVYKLLLRVDISHFLSRQPRAHFLTQKEERELFQRRCMITRYYDSLRSYSTIPYASAFYDLFFGSKSYASRVYNQQFKGTLKILRRLFAINVYSQDPELSTVLKFDQPLYNSPGSQLFIHEELIGTNGKKSSDLGSSQAWLRETHSMPLYAGWDYETRRFIITNRWAAARTTLLATSLPSTNNLNQSNFGSDIEFTAWPLESRTNKNEYSLMYEHADLTDNQQHDLHDLFEYAEAGDYETRLIYETLPSFLRRVDLRNKDKNQVRLAPRTNGFRW</sequence>
<geneLocation type="chloroplast" evidence="2"/>
<reference evidence="2" key="1">
    <citation type="submission" date="2018-07" db="EMBL/GenBank/DDBJ databases">
        <authorList>
            <person name="Cremen M.C."/>
            <person name="Leliaert F."/>
            <person name="West J."/>
            <person name="Lam D.W."/>
            <person name="Shimada S."/>
            <person name="Lopez-Bautista J.M."/>
            <person name="Verbruggen H."/>
        </authorList>
    </citation>
    <scope>NUCLEOTIDE SEQUENCE</scope>
</reference>
<reference evidence="2" key="2">
    <citation type="journal article" date="2019" name="Mol. Phylogenet. Evol.">
        <title>Reassessment of the classification of bryopsidales (chlorophyta) based on chloroplast phylogenomic analyses.</title>
        <authorList>
            <person name="Cremen M.C."/>
            <person name="Leliaert F."/>
            <person name="West J."/>
            <person name="Lam D.W."/>
            <person name="Shimada S."/>
            <person name="Lopez-Bautista J.M."/>
            <person name="Verbruggen H."/>
        </authorList>
    </citation>
    <scope>NUCLEOTIDE SEQUENCE</scope>
</reference>
<keyword evidence="1" id="KW-0812">Transmembrane</keyword>